<evidence type="ECO:0000256" key="1">
    <source>
        <dbReference type="SAM" id="Phobius"/>
    </source>
</evidence>
<dbReference type="PATRIC" id="fig|1303.82.peg.1137"/>
<gene>
    <name evidence="2" type="ORF">SORDD27_01055</name>
</gene>
<protein>
    <recommendedName>
        <fullName evidence="4">GGDEF domain-containing protein</fullName>
    </recommendedName>
</protein>
<keyword evidence="1" id="KW-0812">Transmembrane</keyword>
<dbReference type="Proteomes" id="UP000072363">
    <property type="component" value="Unassembled WGS sequence"/>
</dbReference>
<dbReference type="AlphaFoldDB" id="A0A081QUX1"/>
<keyword evidence="1" id="KW-0472">Membrane</keyword>
<proteinExistence type="predicted"/>
<accession>A0A081QUX1</accession>
<feature type="transmembrane region" description="Helical" evidence="1">
    <location>
        <begin position="37"/>
        <end position="70"/>
    </location>
</feature>
<reference evidence="2 3" key="1">
    <citation type="submission" date="2016-01" db="EMBL/GenBank/DDBJ databases">
        <title>Highly variable Streptococcus oralis are common among viridans streptococci isolated from primates.</title>
        <authorList>
            <person name="Denapaite D."/>
            <person name="Rieger M."/>
            <person name="Koendgen S."/>
            <person name="Brueckner R."/>
            <person name="Ochigava I."/>
            <person name="Kappeler P."/>
            <person name="Maetz-Rensing K."/>
            <person name="Leendertz F."/>
            <person name="Hakenbeck R."/>
        </authorList>
    </citation>
    <scope>NUCLEOTIDE SEQUENCE [LARGE SCALE GENOMIC DNA]</scope>
    <source>
        <strain evidence="2 3">DD27</strain>
    </source>
</reference>
<sequence length="259" mass="29844">MKNWSQFKNWLMALLACEVILLVLCFLYARAIILEQILFLALALFAVLVLSDLLLTWTLILAFGFGLIVLVAGVVYIPIIQLIFLLISFPLLIGILLKVRYYFFKVVSKVQEQEDEARADYQAMVTEQSDVTVQSLLIHWAHEDLFFQIKPKEHNQMLSRIQEVIAQELSYNDKLYYVSDGNFLVLSSTNQHSLKELYFSGLQEKLSSLVFHGEDGNQGIQFQTGYLVINSDNKDKYQDYADVASHLKRQLETDVIVEY</sequence>
<feature type="transmembrane region" description="Helical" evidence="1">
    <location>
        <begin position="12"/>
        <end position="30"/>
    </location>
</feature>
<evidence type="ECO:0000313" key="3">
    <source>
        <dbReference type="Proteomes" id="UP000072363"/>
    </source>
</evidence>
<keyword evidence="1" id="KW-1133">Transmembrane helix</keyword>
<dbReference type="EMBL" id="LQNZ01000103">
    <property type="protein sequence ID" value="KXT94712.1"/>
    <property type="molecule type" value="Genomic_DNA"/>
</dbReference>
<dbReference type="RefSeq" id="WP_033630033.1">
    <property type="nucleotide sequence ID" value="NZ_JAHZPE010000001.1"/>
</dbReference>
<organism evidence="2 3">
    <name type="scientific">Streptococcus oralis</name>
    <dbReference type="NCBI Taxonomy" id="1303"/>
    <lineage>
        <taxon>Bacteria</taxon>
        <taxon>Bacillati</taxon>
        <taxon>Bacillota</taxon>
        <taxon>Bacilli</taxon>
        <taxon>Lactobacillales</taxon>
        <taxon>Streptococcaceae</taxon>
        <taxon>Streptococcus</taxon>
    </lineage>
</organism>
<evidence type="ECO:0008006" key="4">
    <source>
        <dbReference type="Google" id="ProtNLM"/>
    </source>
</evidence>
<feature type="transmembrane region" description="Helical" evidence="1">
    <location>
        <begin position="76"/>
        <end position="97"/>
    </location>
</feature>
<comment type="caution">
    <text evidence="2">The sequence shown here is derived from an EMBL/GenBank/DDBJ whole genome shotgun (WGS) entry which is preliminary data.</text>
</comment>
<evidence type="ECO:0000313" key="2">
    <source>
        <dbReference type="EMBL" id="KXT94712.1"/>
    </source>
</evidence>
<name>A0A081QUX1_STROR</name>